<dbReference type="WBParaSite" id="sdigi.contig95.g4210.t1">
    <property type="protein sequence ID" value="sdigi.contig95.g4210.t1"/>
    <property type="gene ID" value="sdigi.contig95.g4210"/>
</dbReference>
<evidence type="ECO:0000313" key="1">
    <source>
        <dbReference type="Proteomes" id="UP000887581"/>
    </source>
</evidence>
<proteinExistence type="predicted"/>
<organism evidence="1 2">
    <name type="scientific">Setaria digitata</name>
    <dbReference type="NCBI Taxonomy" id="48799"/>
    <lineage>
        <taxon>Eukaryota</taxon>
        <taxon>Metazoa</taxon>
        <taxon>Ecdysozoa</taxon>
        <taxon>Nematoda</taxon>
        <taxon>Chromadorea</taxon>
        <taxon>Rhabditida</taxon>
        <taxon>Spirurina</taxon>
        <taxon>Spiruromorpha</taxon>
        <taxon>Filarioidea</taxon>
        <taxon>Setariidae</taxon>
        <taxon>Setaria</taxon>
    </lineage>
</organism>
<dbReference type="AlphaFoldDB" id="A0A915Q504"/>
<name>A0A915Q504_9BILA</name>
<keyword evidence="1" id="KW-1185">Reference proteome</keyword>
<dbReference type="Proteomes" id="UP000887581">
    <property type="component" value="Unplaced"/>
</dbReference>
<protein>
    <submittedName>
        <fullName evidence="2">BTB domain-containing protein</fullName>
    </submittedName>
</protein>
<evidence type="ECO:0000313" key="2">
    <source>
        <dbReference type="WBParaSite" id="sdigi.contig95.g4210.t1"/>
    </source>
</evidence>
<accession>A0A915Q504</accession>
<sequence>MELATVAKPESTLTELIFIHKKLFKLSGQENSVFNLSTSFYTNYGPRSVRWSICFSGYTTIAVNSTDSYSIPPRGKYKISAEATSKQNKEISTELVFERSLIDVWNSEFLTKILKILNSPDFSDSVLKLRYELRFEAHEFIQVCPWLFSTAFATPNIPSNIRNDDYRSVMYAKAVENPDFTIHTKNGTIETVRYLLYLTIDHIHSEIDANPTIRSIVIGHRKESVQQGQDSVIFVLLDCFHLKIILMCAMLSLQLPRGRHRSVSLQMINYALKGSFDLMDASPDVLDDFISYVDEVLQYLSLSAHHRLHELCSKAIILVANVHYRRFMLEYNVDSKGSKLEIYNMLKNSELPFEGNAIQKIQAVYYAGKQTEILLRYKVGQEKEESMIDDCEHVLCISDFQQNE</sequence>
<reference evidence="2" key="1">
    <citation type="submission" date="2022-11" db="UniProtKB">
        <authorList>
            <consortium name="WormBaseParasite"/>
        </authorList>
    </citation>
    <scope>IDENTIFICATION</scope>
</reference>